<keyword evidence="2" id="KW-0472">Membrane</keyword>
<feature type="transmembrane region" description="Helical" evidence="2">
    <location>
        <begin position="289"/>
        <end position="313"/>
    </location>
</feature>
<dbReference type="PANTHER" id="PTHR46484">
    <property type="entry name" value="SI:CH211-171H4.5-RELATED"/>
    <property type="match status" value="1"/>
</dbReference>
<evidence type="ECO:0000256" key="2">
    <source>
        <dbReference type="SAM" id="Phobius"/>
    </source>
</evidence>
<dbReference type="Gene3D" id="2.60.40.10">
    <property type="entry name" value="Immunoglobulins"/>
    <property type="match status" value="3"/>
</dbReference>
<protein>
    <recommendedName>
        <fullName evidence="3">Ig-like domain-containing protein</fullName>
    </recommendedName>
</protein>
<keyword evidence="1" id="KW-1015">Disulfide bond</keyword>
<dbReference type="Pfam" id="PF08205">
    <property type="entry name" value="C2-set_2"/>
    <property type="match status" value="1"/>
</dbReference>
<accession>A0A2G9QHK2</accession>
<dbReference type="InterPro" id="IPR013783">
    <property type="entry name" value="Ig-like_fold"/>
</dbReference>
<dbReference type="InterPro" id="IPR036179">
    <property type="entry name" value="Ig-like_dom_sf"/>
</dbReference>
<keyword evidence="2" id="KW-1133">Transmembrane helix</keyword>
<proteinExistence type="predicted"/>
<dbReference type="EMBL" id="KV990662">
    <property type="protein sequence ID" value="PIO15074.1"/>
    <property type="molecule type" value="Genomic_DNA"/>
</dbReference>
<reference evidence="4" key="1">
    <citation type="submission" date="2017-08" db="EMBL/GenBank/DDBJ databases">
        <title>Assembly of the North American Bullfrog Genome.</title>
        <authorList>
            <person name="Warren R.L."/>
            <person name="Vandervalk B.P."/>
            <person name="Kucuk E."/>
            <person name="Birol I."/>
            <person name="Helbing C."/>
            <person name="Pandoh P."/>
            <person name="Behsaz B."/>
            <person name="Mohamadi H."/>
            <person name="Chu J."/>
            <person name="Jackman S."/>
            <person name="Hammond S.A."/>
            <person name="Veldhoen N."/>
            <person name="Kirk H."/>
            <person name="Zhao Y."/>
            <person name="Coope R."/>
            <person name="Pleasance S."/>
            <person name="Moore R."/>
            <person name="Holt R."/>
        </authorList>
    </citation>
    <scope>NUCLEOTIDE SEQUENCE</scope>
    <source>
        <strain evidence="4">Bruno</strain>
        <tissue evidence="4">Liver</tissue>
    </source>
</reference>
<dbReference type="AlphaFoldDB" id="A0A2G9QHK2"/>
<keyword evidence="2" id="KW-0812">Transmembrane</keyword>
<feature type="non-terminal residue" evidence="4">
    <location>
        <position position="314"/>
    </location>
</feature>
<evidence type="ECO:0000259" key="3">
    <source>
        <dbReference type="PROSITE" id="PS50835"/>
    </source>
</evidence>
<dbReference type="InterPro" id="IPR013162">
    <property type="entry name" value="CD80_C2-set"/>
</dbReference>
<organism evidence="4">
    <name type="scientific">Aquarana catesbeiana</name>
    <name type="common">American bullfrog</name>
    <name type="synonym">Rana catesbeiana</name>
    <dbReference type="NCBI Taxonomy" id="8400"/>
    <lineage>
        <taxon>Eukaryota</taxon>
        <taxon>Metazoa</taxon>
        <taxon>Chordata</taxon>
        <taxon>Craniata</taxon>
        <taxon>Vertebrata</taxon>
        <taxon>Euteleostomi</taxon>
        <taxon>Amphibia</taxon>
        <taxon>Batrachia</taxon>
        <taxon>Anura</taxon>
        <taxon>Neobatrachia</taxon>
        <taxon>Ranoidea</taxon>
        <taxon>Ranidae</taxon>
        <taxon>Aquarana</taxon>
    </lineage>
</organism>
<gene>
    <name evidence="4" type="ORF">AB205_0064590</name>
</gene>
<dbReference type="PANTHER" id="PTHR46484:SF1">
    <property type="entry name" value="SCHWANN CELL MYELIN PROTEIN-RELATED"/>
    <property type="match status" value="1"/>
</dbReference>
<dbReference type="InterPro" id="IPR007110">
    <property type="entry name" value="Ig-like_dom"/>
</dbReference>
<sequence>MGSCVEIPCTYPPPKNMGAASVAWYRLHLNYMHVFDSRANSLVEKQYQNRTSLVPGKNSCTLRIDPVRKEDRTSYYPGLAERPQDNAFSQGLRFVWLGVTDSPQPPTITVPEDMTAGRPVNVACSANHTCGSSPPIITWNKPGQIHRRSEDLLGGYWRENSELVYNPTPEDDGTDIQCTISHHNGYTLQREARLDIKYAAVEVKVIKSRTAEGAIELKCFFLSSRPAVTHYTWIKDGFELKEKKRTLHIDHHSNNSGGYTCIAHNAVGSSTSVEVVITGYELKEGIVKMIYVILMAVFGFVCLALLAMTIHFYR</sequence>
<dbReference type="PROSITE" id="PS50835">
    <property type="entry name" value="IG_LIKE"/>
    <property type="match status" value="2"/>
</dbReference>
<evidence type="ECO:0000256" key="1">
    <source>
        <dbReference type="ARBA" id="ARBA00023157"/>
    </source>
</evidence>
<dbReference type="SUPFAM" id="SSF48726">
    <property type="entry name" value="Immunoglobulin"/>
    <property type="match status" value="3"/>
</dbReference>
<evidence type="ECO:0000313" key="4">
    <source>
        <dbReference type="EMBL" id="PIO15074.1"/>
    </source>
</evidence>
<feature type="domain" description="Ig-like" evidence="3">
    <location>
        <begin position="106"/>
        <end position="195"/>
    </location>
</feature>
<feature type="domain" description="Ig-like" evidence="3">
    <location>
        <begin position="199"/>
        <end position="278"/>
    </location>
</feature>
<dbReference type="OrthoDB" id="9886148at2759"/>
<name>A0A2G9QHK2_AQUCT</name>